<keyword evidence="5" id="KW-1185">Reference proteome</keyword>
<dbReference type="AlphaFoldDB" id="A0AAN9YAK6"/>
<keyword evidence="2" id="KW-0175">Coiled coil</keyword>
<feature type="region of interest" description="Disordered" evidence="3">
    <location>
        <begin position="419"/>
        <end position="450"/>
    </location>
</feature>
<dbReference type="PANTHER" id="PTHR21393:SF0">
    <property type="entry name" value="SMALL RIBOSOMAL SUBUNIT PROTEIN MS27"/>
    <property type="match status" value="1"/>
</dbReference>
<dbReference type="GO" id="GO:0005739">
    <property type="term" value="C:mitochondrion"/>
    <property type="evidence" value="ECO:0007669"/>
    <property type="project" value="UniProtKB-SubCell"/>
</dbReference>
<dbReference type="InterPro" id="IPR034913">
    <property type="entry name" value="mS27/PTCD2"/>
</dbReference>
<proteinExistence type="predicted"/>
<name>A0AAN9YAK6_9HEMI</name>
<reference evidence="4 5" key="1">
    <citation type="submission" date="2024-03" db="EMBL/GenBank/DDBJ databases">
        <title>Adaptation during the transition from Ophiocordyceps entomopathogen to insect associate is accompanied by gene loss and intensified selection.</title>
        <authorList>
            <person name="Ward C.M."/>
            <person name="Onetto C.A."/>
            <person name="Borneman A.R."/>
        </authorList>
    </citation>
    <scope>NUCLEOTIDE SEQUENCE [LARGE SCALE GENOMIC DNA]</scope>
    <source>
        <strain evidence="4">AWRI1</strain>
        <tissue evidence="4">Single Adult Female</tissue>
    </source>
</reference>
<accession>A0AAN9YAK6</accession>
<evidence type="ECO:0000256" key="1">
    <source>
        <dbReference type="ARBA" id="ARBA00004173"/>
    </source>
</evidence>
<evidence type="ECO:0000313" key="5">
    <source>
        <dbReference type="Proteomes" id="UP001367676"/>
    </source>
</evidence>
<evidence type="ECO:0008006" key="6">
    <source>
        <dbReference type="Google" id="ProtNLM"/>
    </source>
</evidence>
<evidence type="ECO:0000256" key="3">
    <source>
        <dbReference type="SAM" id="MobiDB-lite"/>
    </source>
</evidence>
<feature type="coiled-coil region" evidence="2">
    <location>
        <begin position="332"/>
        <end position="395"/>
    </location>
</feature>
<gene>
    <name evidence="4" type="ORF">V9T40_007234</name>
</gene>
<comment type="caution">
    <text evidence="4">The sequence shown here is derived from an EMBL/GenBank/DDBJ whole genome shotgun (WGS) entry which is preliminary data.</text>
</comment>
<dbReference type="Pfam" id="PF10037">
    <property type="entry name" value="MRP-S27"/>
    <property type="match status" value="1"/>
</dbReference>
<organism evidence="4 5">
    <name type="scientific">Parthenolecanium corni</name>
    <dbReference type="NCBI Taxonomy" id="536013"/>
    <lineage>
        <taxon>Eukaryota</taxon>
        <taxon>Metazoa</taxon>
        <taxon>Ecdysozoa</taxon>
        <taxon>Arthropoda</taxon>
        <taxon>Hexapoda</taxon>
        <taxon>Insecta</taxon>
        <taxon>Pterygota</taxon>
        <taxon>Neoptera</taxon>
        <taxon>Paraneoptera</taxon>
        <taxon>Hemiptera</taxon>
        <taxon>Sternorrhyncha</taxon>
        <taxon>Coccoidea</taxon>
        <taxon>Coccidae</taxon>
        <taxon>Parthenolecanium</taxon>
    </lineage>
</organism>
<dbReference type="EMBL" id="JBBCAQ010000002">
    <property type="protein sequence ID" value="KAK7605376.1"/>
    <property type="molecule type" value="Genomic_DNA"/>
</dbReference>
<dbReference type="InterPro" id="IPR019266">
    <property type="entry name" value="Ribosomal_mS27"/>
</dbReference>
<dbReference type="Proteomes" id="UP001367676">
    <property type="component" value="Unassembled WGS sequence"/>
</dbReference>
<evidence type="ECO:0000256" key="2">
    <source>
        <dbReference type="SAM" id="Coils"/>
    </source>
</evidence>
<protein>
    <recommendedName>
        <fullName evidence="6">28S ribosomal protein S27, mitochondrial</fullName>
    </recommendedName>
</protein>
<sequence length="450" mass="53386">MRPFLKAVGESFLRHKFIRPPNRTYLSGSFTCDETWESRLNHKIFQQVNVESMYYELDGSYNRTKRLAAVDVDVFVNAQKDDSFFTEVEELLYKLRLTAEACSTLPTTHHATIRLFLKHERIEDLIRILYDRLNYGIFPDYYCTLLLLDYLLKKGDFRHAAKIGALDMFQEDYSHELVRHMSLFAIHKYLLTDQVWDDPLPPPVENEDEEEIKVRVLWVQNSWFDNHFDLVDGNHICGKSLLMISSKLEGPIRQSYRLMGLALYNLWDKLEAELVNLISRVKNQSDPILYADALEFTRNFVKENLTDSEKQSKITELLNQIDSKSCIQENLLTTVENEMKNLIEKCEKNEIHAQEKLYKDWEKLREDTLAAFLAEMDKRRRLEEVNRKKLELKEQEELMYFFENEDEIDKVVEKKERKLRRPQSRLSTQELEDTYVPPEVRRRTTGNTGE</sequence>
<comment type="subcellular location">
    <subcellularLocation>
        <location evidence="1">Mitochondrion</location>
    </subcellularLocation>
</comment>
<dbReference type="PANTHER" id="PTHR21393">
    <property type="entry name" value="MITOCHONDRIAL 28S RIBOSOMAL PROTEIN S27"/>
    <property type="match status" value="1"/>
</dbReference>
<evidence type="ECO:0000313" key="4">
    <source>
        <dbReference type="EMBL" id="KAK7605376.1"/>
    </source>
</evidence>